<evidence type="ECO:0000313" key="8">
    <source>
        <dbReference type="Proteomes" id="UP000655759"/>
    </source>
</evidence>
<accession>A0A812F447</accession>
<dbReference type="SFLD" id="SFLDS00003">
    <property type="entry name" value="Haloacid_Dehalogenase"/>
    <property type="match status" value="1"/>
</dbReference>
<comment type="subunit">
    <text evidence="3">Homotetramer.</text>
</comment>
<evidence type="ECO:0000256" key="5">
    <source>
        <dbReference type="ARBA" id="ARBA00022801"/>
    </source>
</evidence>
<dbReference type="Pfam" id="PF08282">
    <property type="entry name" value="Hydrolase_3"/>
    <property type="match status" value="1"/>
</dbReference>
<name>A0A812F447_9ARCH</name>
<keyword evidence="5 7" id="KW-0378">Hydrolase</keyword>
<dbReference type="Proteomes" id="UP000655759">
    <property type="component" value="Unassembled WGS sequence"/>
</dbReference>
<dbReference type="InterPro" id="IPR050793">
    <property type="entry name" value="CMP-NeuNAc_synthase"/>
</dbReference>
<dbReference type="GO" id="GO:0046872">
    <property type="term" value="F:metal ion binding"/>
    <property type="evidence" value="ECO:0007669"/>
    <property type="project" value="UniProtKB-KW"/>
</dbReference>
<comment type="similarity">
    <text evidence="2">Belongs to the KdsC family.</text>
</comment>
<evidence type="ECO:0000256" key="4">
    <source>
        <dbReference type="ARBA" id="ARBA00022723"/>
    </source>
</evidence>
<dbReference type="SFLD" id="SFLDG01138">
    <property type="entry name" value="C1.6.2:_Deoxy-d-mannose-octulo"/>
    <property type="match status" value="1"/>
</dbReference>
<dbReference type="InterPro" id="IPR036412">
    <property type="entry name" value="HAD-like_sf"/>
</dbReference>
<proteinExistence type="inferred from homology"/>
<dbReference type="PANTHER" id="PTHR21485:SF3">
    <property type="entry name" value="N-ACYLNEURAMINATE CYTIDYLYLTRANSFERASE"/>
    <property type="match status" value="1"/>
</dbReference>
<dbReference type="PANTHER" id="PTHR21485">
    <property type="entry name" value="HAD SUPERFAMILY MEMBERS CMAS AND KDSC"/>
    <property type="match status" value="1"/>
</dbReference>
<dbReference type="NCBIfam" id="TIGR01670">
    <property type="entry name" value="KdsC-phosphatas"/>
    <property type="match status" value="1"/>
</dbReference>
<organism evidence="7 8">
    <name type="scientific">Candidatus Nitrosotenuis uzonensis</name>
    <dbReference type="NCBI Taxonomy" id="1407055"/>
    <lineage>
        <taxon>Archaea</taxon>
        <taxon>Nitrososphaerota</taxon>
        <taxon>Candidatus Nitrosotenuis</taxon>
    </lineage>
</organism>
<evidence type="ECO:0000256" key="3">
    <source>
        <dbReference type="ARBA" id="ARBA00011881"/>
    </source>
</evidence>
<comment type="caution">
    <text evidence="7">The sequence shown here is derived from an EMBL/GenBank/DDBJ whole genome shotgun (WGS) entry which is preliminary data.</text>
</comment>
<evidence type="ECO:0000256" key="6">
    <source>
        <dbReference type="ARBA" id="ARBA00022842"/>
    </source>
</evidence>
<evidence type="ECO:0000256" key="2">
    <source>
        <dbReference type="ARBA" id="ARBA00005893"/>
    </source>
</evidence>
<dbReference type="EC" id="3.1.3.45" evidence="7"/>
<reference evidence="7" key="1">
    <citation type="submission" date="2021-02" db="EMBL/GenBank/DDBJ databases">
        <authorList>
            <person name="Han P."/>
        </authorList>
    </citation>
    <scope>NUCLEOTIDE SEQUENCE</scope>
    <source>
        <strain evidence="7">Candidatus Nitrosotenuis uzonensis 5A</strain>
    </source>
</reference>
<keyword evidence="4" id="KW-0479">Metal-binding</keyword>
<evidence type="ECO:0000313" key="7">
    <source>
        <dbReference type="EMBL" id="CAE6487011.1"/>
    </source>
</evidence>
<keyword evidence="6" id="KW-0460">Magnesium</keyword>
<gene>
    <name evidence="7" type="ORF">NUZ5A_20247</name>
</gene>
<dbReference type="GO" id="GO:0008781">
    <property type="term" value="F:N-acylneuraminate cytidylyltransferase activity"/>
    <property type="evidence" value="ECO:0007669"/>
    <property type="project" value="TreeGrafter"/>
</dbReference>
<dbReference type="GO" id="GO:0019143">
    <property type="term" value="F:3-deoxy-manno-octulosonate-8-phosphatase activity"/>
    <property type="evidence" value="ECO:0007669"/>
    <property type="project" value="UniProtKB-EC"/>
</dbReference>
<evidence type="ECO:0000256" key="1">
    <source>
        <dbReference type="ARBA" id="ARBA00001946"/>
    </source>
</evidence>
<dbReference type="InterPro" id="IPR010023">
    <property type="entry name" value="KdsC_fam"/>
</dbReference>
<dbReference type="InterPro" id="IPR023214">
    <property type="entry name" value="HAD_sf"/>
</dbReference>
<dbReference type="AlphaFoldDB" id="A0A812F447"/>
<protein>
    <submittedName>
        <fullName evidence="7">3-deoxy-D-manno-octulosonate 8-phosphate phosphatase, YrbI family</fullName>
        <ecNumber evidence="7">3.1.3.45</ecNumber>
    </submittedName>
</protein>
<dbReference type="SUPFAM" id="SSF56784">
    <property type="entry name" value="HAD-like"/>
    <property type="match status" value="1"/>
</dbReference>
<dbReference type="SFLD" id="SFLDG01136">
    <property type="entry name" value="C1.6:_Phosphoserine_Phosphatas"/>
    <property type="match status" value="1"/>
</dbReference>
<dbReference type="EMBL" id="CAJNAQ010000002">
    <property type="protein sequence ID" value="CAE6487011.1"/>
    <property type="molecule type" value="Genomic_DNA"/>
</dbReference>
<comment type="cofactor">
    <cofactor evidence="1">
        <name>Mg(2+)</name>
        <dbReference type="ChEBI" id="CHEBI:18420"/>
    </cofactor>
</comment>
<dbReference type="PIRSF" id="PIRSF006118">
    <property type="entry name" value="KDO8-P_Ptase"/>
    <property type="match status" value="1"/>
</dbReference>
<dbReference type="Gene3D" id="3.40.50.1000">
    <property type="entry name" value="HAD superfamily/HAD-like"/>
    <property type="match status" value="1"/>
</dbReference>
<sequence>MNNVRKRISPLILKKCQLIKLILTDVDGVLTDGGRIYSDKGEMLKKFHVRDGMAVNLLLTHSIYTCIVTRENSTITKQWASDMNVKKVYMNAKNKENLLSDICNTFKIVPKEVAFIGDDVNDELLLQSVGLSACPNDANSSTKKISDYVCSSSGGKGAFRELADLIISMKIKHKKKLKQ</sequence>